<name>A0A0U4W520_9BACT</name>
<sequence>MILYEFEFYKERFLKDEEISKEVYYQKAGYLPEKNQYFLEDNFHRSLFNQPEEIMPSLISLQSYSLKSPMPEKGVYLILRVTLKYKSHLNKDLRYTSKEREVILKTAIKYDRL</sequence>
<protein>
    <submittedName>
        <fullName evidence="1">Uncharacterized protein</fullName>
    </submittedName>
</protein>
<reference evidence="1 2" key="1">
    <citation type="journal article" date="2016" name="Int. J. Syst. Evol. Microbiol.">
        <title>Caldimicrobium thiodismutans sp. nov., a sulfur-disproportionating bacterium isolated from a hot spring, and emended description of the genus Caldimicrobium.</title>
        <authorList>
            <person name="Kojima H."/>
            <person name="Umezawa K."/>
            <person name="Fukui M."/>
        </authorList>
    </citation>
    <scope>NUCLEOTIDE SEQUENCE [LARGE SCALE GENOMIC DNA]</scope>
    <source>
        <strain evidence="1 2">TF1</strain>
    </source>
</reference>
<dbReference type="KEGG" id="cthi:THC_1780"/>
<evidence type="ECO:0000313" key="1">
    <source>
        <dbReference type="EMBL" id="BAU24139.1"/>
    </source>
</evidence>
<accession>A0A0U4W520</accession>
<gene>
    <name evidence="1" type="ORF">THC_1780</name>
</gene>
<dbReference type="Proteomes" id="UP000068196">
    <property type="component" value="Chromosome"/>
</dbReference>
<dbReference type="AlphaFoldDB" id="A0A0U4W520"/>
<keyword evidence="2" id="KW-1185">Reference proteome</keyword>
<evidence type="ECO:0000313" key="2">
    <source>
        <dbReference type="Proteomes" id="UP000068196"/>
    </source>
</evidence>
<organism evidence="1 2">
    <name type="scientific">Caldimicrobium thiodismutans</name>
    <dbReference type="NCBI Taxonomy" id="1653476"/>
    <lineage>
        <taxon>Bacteria</taxon>
        <taxon>Pseudomonadati</taxon>
        <taxon>Thermodesulfobacteriota</taxon>
        <taxon>Thermodesulfobacteria</taxon>
        <taxon>Thermodesulfobacteriales</taxon>
        <taxon>Thermodesulfobacteriaceae</taxon>
        <taxon>Caldimicrobium</taxon>
    </lineage>
</organism>
<proteinExistence type="predicted"/>
<dbReference type="EMBL" id="AP014945">
    <property type="protein sequence ID" value="BAU24139.1"/>
    <property type="molecule type" value="Genomic_DNA"/>
</dbReference>
<dbReference type="RefSeq" id="WP_148638855.1">
    <property type="nucleotide sequence ID" value="NZ_AP014945.1"/>
</dbReference>
<reference evidence="2" key="2">
    <citation type="journal article" date="2016" name="Int. J. Syst. Evol. Microbiol.">
        <title>Caldimicrobium thiodismutans sp. nov., a sulfur-disproportionating bacterium isolated from a hot spring.</title>
        <authorList>
            <person name="Kojima H."/>
            <person name="Umezawa K."/>
            <person name="Fukui M."/>
        </authorList>
    </citation>
    <scope>NUCLEOTIDE SEQUENCE [LARGE SCALE GENOMIC DNA]</scope>
    <source>
        <strain evidence="2">TF1</strain>
    </source>
</reference>